<keyword evidence="1" id="KW-0812">Transmembrane</keyword>
<evidence type="ECO:0000313" key="2">
    <source>
        <dbReference type="EMBL" id="ARO90884.1"/>
    </source>
</evidence>
<name>A0A1Y9TMI9_9RHOD</name>
<accession>A0A1Y9TMI9</accession>
<keyword evidence="2" id="KW-0150">Chloroplast</keyword>
<feature type="transmembrane region" description="Helical" evidence="1">
    <location>
        <begin position="193"/>
        <end position="212"/>
    </location>
</feature>
<reference evidence="2" key="1">
    <citation type="submission" date="2017-03" db="EMBL/GenBank/DDBJ databases">
        <title>The new red algal subphylum Proteorhodophytina comprises the largest and most divergent plastid genomes known.</title>
        <authorList>
            <person name="Munoz-Gomez S.A."/>
            <person name="Mejia-Franco F.G."/>
            <person name="Durnin K."/>
            <person name="Morgan C."/>
            <person name="Grisdale C.J."/>
            <person name="Archibald J.M."/>
            <person name="Slamovits C.H."/>
        </authorList>
    </citation>
    <scope>NUCLEOTIDE SEQUENCE</scope>
    <source>
        <strain evidence="2">NIES-2662</strain>
    </source>
</reference>
<dbReference type="EMBL" id="KY709210">
    <property type="protein sequence ID" value="ARO90884.1"/>
    <property type="molecule type" value="Genomic_DNA"/>
</dbReference>
<keyword evidence="2" id="KW-0934">Plastid</keyword>
<evidence type="ECO:0000256" key="1">
    <source>
        <dbReference type="SAM" id="Phobius"/>
    </source>
</evidence>
<proteinExistence type="predicted"/>
<protein>
    <submittedName>
        <fullName evidence="2">Conserved hypothetical plastid protein</fullName>
    </submittedName>
</protein>
<feature type="transmembrane region" description="Helical" evidence="1">
    <location>
        <begin position="62"/>
        <end position="85"/>
    </location>
</feature>
<organism evidence="2">
    <name type="scientific">Corynoplastis japonica</name>
    <dbReference type="NCBI Taxonomy" id="700918"/>
    <lineage>
        <taxon>Eukaryota</taxon>
        <taxon>Rhodophyta</taxon>
        <taxon>Rhodellophyceae</taxon>
        <taxon>Rhodellales</taxon>
        <taxon>Rhodellaceae</taxon>
        <taxon>Corynoplastis</taxon>
    </lineage>
</organism>
<feature type="transmembrane region" description="Helical" evidence="1">
    <location>
        <begin position="113"/>
        <end position="139"/>
    </location>
</feature>
<keyword evidence="1" id="KW-0472">Membrane</keyword>
<geneLocation type="chloroplast" evidence="2"/>
<gene>
    <name evidence="2" type="primary">ycf92</name>
</gene>
<feature type="transmembrane region" description="Helical" evidence="1">
    <location>
        <begin position="24"/>
        <end position="55"/>
    </location>
</feature>
<dbReference type="AlphaFoldDB" id="A0A1Y9TMI9"/>
<keyword evidence="1" id="KW-1133">Transmembrane helix</keyword>
<sequence length="247" mass="28739">MCNFKQFINRPITFFHILNIKTKIIYTLCTLLIAYWLSIKIKIIFIAVMIFISIINRIPVHLIYNLITYLIFFSFLSYISIYIALADLSINSIKGTEVFNCGQSWILKEYSSLYMYSLNIGLLTFLILFVINILLMTTIPEDFIVLIPIVNNKNLVYKRICIDVTYMIVLTAQILQVMINYISYVILIPQIRIGNIISSNFLYNVVSVFFLIEILMHELLSKIAYITSVFYTKNKAKVLQAVCMILN</sequence>
<feature type="transmembrane region" description="Helical" evidence="1">
    <location>
        <begin position="160"/>
        <end position="187"/>
    </location>
</feature>